<evidence type="ECO:0000256" key="2">
    <source>
        <dbReference type="RuleBase" id="RU003682"/>
    </source>
</evidence>
<dbReference type="Gene3D" id="2.60.120.330">
    <property type="entry name" value="B-lactam Antibiotic, Isopenicillin N Synthase, Chain"/>
    <property type="match status" value="1"/>
</dbReference>
<dbReference type="GO" id="GO:0044283">
    <property type="term" value="P:small molecule biosynthetic process"/>
    <property type="evidence" value="ECO:0007669"/>
    <property type="project" value="UniProtKB-ARBA"/>
</dbReference>
<keyword evidence="2" id="KW-0560">Oxidoreductase</keyword>
<sequence>MSARTMIRRPATVRTISRAPTQAGSVRRLATMADNKIGTMPPGHRATVGHLQTFELPESLSGSAADKALGKSMIDAWKRDGILQISMDPINRKLADAAFLTSKKFFGLEYAKKAYCLDDQSFAGYIASGEEITDNIADYSEIFTVTKDLALSDPRVQQKWPCHGPCPWPFSQMKTVMQAYMDYLGESGEKMLQLIAWGLGLKDGNALTRYTQDGWHHMRVLRFPQDTKVNGKGKAGRGIGSHTDYGLLVIAAQDDVGGLFIRPPIEGETYANWKETAAGKHEDADGWVYVPPVPDVFTVFPGDMMQYITNSFLPSTPHKVGLNTRERFAFAYFHEPNFSAVMKPLPGFEAGQEPTEGIHYGTHFTNMFMRNYPERITAKRMRAEGRMSLLDSPSLRWKNTPALSERSSAPLRHVAKNDSIYIVIWRARLT</sequence>
<dbReference type="Pfam" id="PF03171">
    <property type="entry name" value="2OG-FeII_Oxy"/>
    <property type="match status" value="1"/>
</dbReference>
<dbReference type="InterPro" id="IPR044861">
    <property type="entry name" value="IPNS-like_FE2OG_OXY"/>
</dbReference>
<proteinExistence type="inferred from homology"/>
<dbReference type="EMBL" id="QGDH01000060">
    <property type="protein sequence ID" value="RAR11074.1"/>
    <property type="molecule type" value="Genomic_DNA"/>
</dbReference>
<dbReference type="InterPro" id="IPR050231">
    <property type="entry name" value="Iron_ascorbate_oxido_reductase"/>
</dbReference>
<evidence type="ECO:0000256" key="1">
    <source>
        <dbReference type="ARBA" id="ARBA00008056"/>
    </source>
</evidence>
<comment type="similarity">
    <text evidence="1 2">Belongs to the iron/ascorbate-dependent oxidoreductase family.</text>
</comment>
<protein>
    <submittedName>
        <fullName evidence="4">Clavaminate synthase-like protein</fullName>
    </submittedName>
</protein>
<evidence type="ECO:0000313" key="5">
    <source>
        <dbReference type="Proteomes" id="UP000249619"/>
    </source>
</evidence>
<organism evidence="4 5">
    <name type="scientific">Stemphylium lycopersici</name>
    <name type="common">Tomato gray leaf spot disease fungus</name>
    <name type="synonym">Thyrospora lycopersici</name>
    <dbReference type="NCBI Taxonomy" id="183478"/>
    <lineage>
        <taxon>Eukaryota</taxon>
        <taxon>Fungi</taxon>
        <taxon>Dikarya</taxon>
        <taxon>Ascomycota</taxon>
        <taxon>Pezizomycotina</taxon>
        <taxon>Dothideomycetes</taxon>
        <taxon>Pleosporomycetidae</taxon>
        <taxon>Pleosporales</taxon>
        <taxon>Pleosporineae</taxon>
        <taxon>Pleosporaceae</taxon>
        <taxon>Stemphylium</taxon>
    </lineage>
</organism>
<evidence type="ECO:0000259" key="3">
    <source>
        <dbReference type="PROSITE" id="PS51471"/>
    </source>
</evidence>
<dbReference type="InterPro" id="IPR026992">
    <property type="entry name" value="DIOX_N"/>
</dbReference>
<dbReference type="AlphaFoldDB" id="A0A364N4E6"/>
<dbReference type="Pfam" id="PF14226">
    <property type="entry name" value="DIOX_N"/>
    <property type="match status" value="1"/>
</dbReference>
<gene>
    <name evidence="4" type="ORF">DDE83_004717</name>
</gene>
<reference evidence="5" key="1">
    <citation type="submission" date="2018-05" db="EMBL/GenBank/DDBJ databases">
        <title>Draft genome sequence of Stemphylium lycopersici strain CIDEFI 213.</title>
        <authorList>
            <person name="Medina R."/>
            <person name="Franco M.E.E."/>
            <person name="Lucentini C.G."/>
            <person name="Saparrat M.C.N."/>
            <person name="Balatti P.A."/>
        </authorList>
    </citation>
    <scope>NUCLEOTIDE SEQUENCE [LARGE SCALE GENOMIC DNA]</scope>
    <source>
        <strain evidence="5">CIDEFI 213</strain>
    </source>
</reference>
<dbReference type="STRING" id="183478.A0A364N4E6"/>
<dbReference type="PROSITE" id="PS51471">
    <property type="entry name" value="FE2OG_OXY"/>
    <property type="match status" value="1"/>
</dbReference>
<name>A0A364N4E6_STELY</name>
<feature type="domain" description="Fe2OG dioxygenase" evidence="3">
    <location>
        <begin position="214"/>
        <end position="336"/>
    </location>
</feature>
<dbReference type="InterPro" id="IPR027443">
    <property type="entry name" value="IPNS-like_sf"/>
</dbReference>
<dbReference type="GO" id="GO:0016491">
    <property type="term" value="F:oxidoreductase activity"/>
    <property type="evidence" value="ECO:0007669"/>
    <property type="project" value="UniProtKB-KW"/>
</dbReference>
<keyword evidence="2" id="KW-0479">Metal-binding</keyword>
<dbReference type="Proteomes" id="UP000249619">
    <property type="component" value="Unassembled WGS sequence"/>
</dbReference>
<dbReference type="GO" id="GO:0046872">
    <property type="term" value="F:metal ion binding"/>
    <property type="evidence" value="ECO:0007669"/>
    <property type="project" value="UniProtKB-KW"/>
</dbReference>
<keyword evidence="5" id="KW-1185">Reference proteome</keyword>
<dbReference type="PANTHER" id="PTHR47990">
    <property type="entry name" value="2-OXOGLUTARATE (2OG) AND FE(II)-DEPENDENT OXYGENASE SUPERFAMILY PROTEIN-RELATED"/>
    <property type="match status" value="1"/>
</dbReference>
<dbReference type="OrthoDB" id="288590at2759"/>
<accession>A0A364N4E6</accession>
<evidence type="ECO:0000313" key="4">
    <source>
        <dbReference type="EMBL" id="RAR11074.1"/>
    </source>
</evidence>
<dbReference type="SUPFAM" id="SSF51197">
    <property type="entry name" value="Clavaminate synthase-like"/>
    <property type="match status" value="1"/>
</dbReference>
<dbReference type="InterPro" id="IPR005123">
    <property type="entry name" value="Oxoglu/Fe-dep_dioxygenase_dom"/>
</dbReference>
<keyword evidence="2" id="KW-0408">Iron</keyword>
<comment type="caution">
    <text evidence="4">The sequence shown here is derived from an EMBL/GenBank/DDBJ whole genome shotgun (WGS) entry which is preliminary data.</text>
</comment>